<evidence type="ECO:0000259" key="2">
    <source>
        <dbReference type="Pfam" id="PF01464"/>
    </source>
</evidence>
<gene>
    <name evidence="3" type="ORF">BUE93_09360</name>
</gene>
<dbReference type="EMBL" id="MTBD01000023">
    <property type="protein sequence ID" value="PRP70933.1"/>
    <property type="molecule type" value="Genomic_DNA"/>
</dbReference>
<reference evidence="3 4" key="1">
    <citation type="submission" date="2017-01" db="EMBL/GenBank/DDBJ databases">
        <title>New insights into the genetic diversity of Chromobacterium isolated from tropical freshwater lake.</title>
        <authorList>
            <person name="Santos A.B."/>
            <person name="Nascimento A.M."/>
            <person name="Da Silva P.C."/>
        </authorList>
    </citation>
    <scope>NUCLEOTIDE SEQUENCE [LARGE SCALE GENOMIC DNA]</scope>
    <source>
        <strain evidence="3 4">56AF</strain>
    </source>
</reference>
<feature type="chain" id="PRO_5015566445" evidence="1">
    <location>
        <begin position="18"/>
        <end position="165"/>
    </location>
</feature>
<dbReference type="OrthoDB" id="9808681at2"/>
<dbReference type="Proteomes" id="UP000239469">
    <property type="component" value="Unassembled WGS sequence"/>
</dbReference>
<dbReference type="InterPro" id="IPR008258">
    <property type="entry name" value="Transglycosylase_SLT_dom_1"/>
</dbReference>
<dbReference type="SUPFAM" id="SSF53955">
    <property type="entry name" value="Lysozyme-like"/>
    <property type="match status" value="1"/>
</dbReference>
<accession>A0A2S9X5G7</accession>
<feature type="domain" description="Transglycosylase SLT" evidence="2">
    <location>
        <begin position="18"/>
        <end position="134"/>
    </location>
</feature>
<protein>
    <submittedName>
        <fullName evidence="3">Invasion protein IagB</fullName>
    </submittedName>
</protein>
<name>A0A2S9X5G7_9NEIS</name>
<evidence type="ECO:0000256" key="1">
    <source>
        <dbReference type="SAM" id="SignalP"/>
    </source>
</evidence>
<keyword evidence="1" id="KW-0732">Signal</keyword>
<dbReference type="AlphaFoldDB" id="A0A2S9X5G7"/>
<dbReference type="Gene3D" id="1.10.530.10">
    <property type="match status" value="1"/>
</dbReference>
<sequence length="165" mass="18016">MKLLALGLCFCAGIAQADCWDQAGAMYNISPKLLYAIAEQESSLDPSAVGKNKDGSQDLGLMQINSSHLPKLQKLGISASQLLHDPCLSVMVGASILSGMMKRYGYSWEAVGAYNAGTSPNRHALRMRYAKHIWRRYKKMATPHPRADQECQIQCANAGLSTGRK</sequence>
<dbReference type="InterPro" id="IPR023346">
    <property type="entry name" value="Lysozyme-like_dom_sf"/>
</dbReference>
<dbReference type="Pfam" id="PF01464">
    <property type="entry name" value="SLT"/>
    <property type="match status" value="1"/>
</dbReference>
<proteinExistence type="predicted"/>
<organism evidence="3 4">
    <name type="scientific">Chromobacterium amazonense</name>
    <dbReference type="NCBI Taxonomy" id="1382803"/>
    <lineage>
        <taxon>Bacteria</taxon>
        <taxon>Pseudomonadati</taxon>
        <taxon>Pseudomonadota</taxon>
        <taxon>Betaproteobacteria</taxon>
        <taxon>Neisseriales</taxon>
        <taxon>Chromobacteriaceae</taxon>
        <taxon>Chromobacterium</taxon>
    </lineage>
</organism>
<feature type="signal peptide" evidence="1">
    <location>
        <begin position="1"/>
        <end position="17"/>
    </location>
</feature>
<evidence type="ECO:0000313" key="3">
    <source>
        <dbReference type="EMBL" id="PRP70933.1"/>
    </source>
</evidence>
<dbReference type="RefSeq" id="WP_106076623.1">
    <property type="nucleotide sequence ID" value="NZ_MTBD01000023.1"/>
</dbReference>
<dbReference type="CDD" id="cd13400">
    <property type="entry name" value="LT_IagB-like"/>
    <property type="match status" value="1"/>
</dbReference>
<comment type="caution">
    <text evidence="3">The sequence shown here is derived from an EMBL/GenBank/DDBJ whole genome shotgun (WGS) entry which is preliminary data.</text>
</comment>
<evidence type="ECO:0000313" key="4">
    <source>
        <dbReference type="Proteomes" id="UP000239469"/>
    </source>
</evidence>
<dbReference type="NCBIfam" id="NF011856">
    <property type="entry name" value="PRK15328.1"/>
    <property type="match status" value="1"/>
</dbReference>